<accession>A0A835W0D7</accession>
<reference evidence="2" key="1">
    <citation type="journal article" date="2020" name="bioRxiv">
        <title>Comparative genomics of Chlamydomonas.</title>
        <authorList>
            <person name="Craig R.J."/>
            <person name="Hasan A.R."/>
            <person name="Ness R.W."/>
            <person name="Keightley P.D."/>
        </authorList>
    </citation>
    <scope>NUCLEOTIDE SEQUENCE</scope>
    <source>
        <strain evidence="2">SAG 7.73</strain>
    </source>
</reference>
<comment type="caution">
    <text evidence="2">The sequence shown here is derived from an EMBL/GenBank/DDBJ whole genome shotgun (WGS) entry which is preliminary data.</text>
</comment>
<sequence>MPRGNPNVWKKHGQSYSELAGTSTAVEKHQELAPRKLPPVSRADVEAVKALPPAGTPAKAMPRGAGTFVMQSTWSMSSPAQPAQPATNTANTNTAAAGRSASGREAGPGPSSLSASMPLAAAGGGGGRGGSGAFGGSSTARSTATEQRSNFMPPPAEYRRGASATTPVSEMPKPSYPNDWSTSKQQDFKPDVLSRLDPARPIRHRDSGRLLPQDIPPGDAAATAAVFTTASRAAFTGPSRSQAAAIPPGGGRGTQPAGYNIITGATPYNNNVFEHWDGRDYRRHR</sequence>
<dbReference type="EMBL" id="JAEHOC010000024">
    <property type="protein sequence ID" value="KAG2431561.1"/>
    <property type="molecule type" value="Genomic_DNA"/>
</dbReference>
<feature type="compositionally biased region" description="Low complexity" evidence="1">
    <location>
        <begin position="77"/>
        <end position="121"/>
    </location>
</feature>
<evidence type="ECO:0000313" key="3">
    <source>
        <dbReference type="Proteomes" id="UP000650467"/>
    </source>
</evidence>
<evidence type="ECO:0000313" key="2">
    <source>
        <dbReference type="EMBL" id="KAG2431561.1"/>
    </source>
</evidence>
<feature type="compositionally biased region" description="Basic and acidic residues" evidence="1">
    <location>
        <begin position="186"/>
        <end position="196"/>
    </location>
</feature>
<dbReference type="AlphaFoldDB" id="A0A835W0D7"/>
<name>A0A835W0D7_CHLIN</name>
<proteinExistence type="predicted"/>
<evidence type="ECO:0000256" key="1">
    <source>
        <dbReference type="SAM" id="MobiDB-lite"/>
    </source>
</evidence>
<gene>
    <name evidence="2" type="ORF">HXX76_009575</name>
</gene>
<dbReference type="Proteomes" id="UP000650467">
    <property type="component" value="Unassembled WGS sequence"/>
</dbReference>
<organism evidence="2 3">
    <name type="scientific">Chlamydomonas incerta</name>
    <dbReference type="NCBI Taxonomy" id="51695"/>
    <lineage>
        <taxon>Eukaryota</taxon>
        <taxon>Viridiplantae</taxon>
        <taxon>Chlorophyta</taxon>
        <taxon>core chlorophytes</taxon>
        <taxon>Chlorophyceae</taxon>
        <taxon>CS clade</taxon>
        <taxon>Chlamydomonadales</taxon>
        <taxon>Chlamydomonadaceae</taxon>
        <taxon>Chlamydomonas</taxon>
    </lineage>
</organism>
<dbReference type="OrthoDB" id="532506at2759"/>
<feature type="region of interest" description="Disordered" evidence="1">
    <location>
        <begin position="73"/>
        <end position="196"/>
    </location>
</feature>
<keyword evidence="3" id="KW-1185">Reference proteome</keyword>
<feature type="compositionally biased region" description="Gly residues" evidence="1">
    <location>
        <begin position="122"/>
        <end position="135"/>
    </location>
</feature>
<protein>
    <submittedName>
        <fullName evidence="2">Uncharacterized protein</fullName>
    </submittedName>
</protein>